<protein>
    <recommendedName>
        <fullName evidence="3">YCII-related domain-containing protein</fullName>
    </recommendedName>
</protein>
<keyword evidence="2" id="KW-1185">Reference proteome</keyword>
<dbReference type="InterPro" id="IPR051807">
    <property type="entry name" value="Sec-metab_biosynth-assoc"/>
</dbReference>
<name>A0ABP0EED7_9ASCO</name>
<sequence>MRLTTRLMSTAKKELKEWLVVIYDKPNVDRLKFRGQHLDGLPAVAGKTMTSGGAILNKDGKLIGSSLHLRANNESEIISFLKDDIYAKEGIWDFDNYLIHELKVAYREGKEI</sequence>
<evidence type="ECO:0008006" key="3">
    <source>
        <dbReference type="Google" id="ProtNLM"/>
    </source>
</evidence>
<reference evidence="1 2" key="1">
    <citation type="submission" date="2024-01" db="EMBL/GenBank/DDBJ databases">
        <authorList>
            <consortium name="Genoscope - CEA"/>
            <person name="William W."/>
        </authorList>
    </citation>
    <scope>NUCLEOTIDE SEQUENCE [LARGE SCALE GENOMIC DNA]</scope>
    <source>
        <strain evidence="1 2">29B2s-10</strain>
    </source>
</reference>
<dbReference type="InterPro" id="IPR011008">
    <property type="entry name" value="Dimeric_a/b-barrel"/>
</dbReference>
<evidence type="ECO:0000313" key="2">
    <source>
        <dbReference type="Proteomes" id="UP001497600"/>
    </source>
</evidence>
<dbReference type="PANTHER" id="PTHR33606">
    <property type="entry name" value="PROTEIN YCII"/>
    <property type="match status" value="1"/>
</dbReference>
<proteinExistence type="predicted"/>
<organism evidence="1 2">
    <name type="scientific">[Candida] anglica</name>
    <dbReference type="NCBI Taxonomy" id="148631"/>
    <lineage>
        <taxon>Eukaryota</taxon>
        <taxon>Fungi</taxon>
        <taxon>Dikarya</taxon>
        <taxon>Ascomycota</taxon>
        <taxon>Saccharomycotina</taxon>
        <taxon>Pichiomycetes</taxon>
        <taxon>Debaryomycetaceae</taxon>
        <taxon>Kurtzmaniella</taxon>
    </lineage>
</organism>
<dbReference type="EMBL" id="OZ004256">
    <property type="protein sequence ID" value="CAK7902566.1"/>
    <property type="molecule type" value="Genomic_DNA"/>
</dbReference>
<dbReference type="SUPFAM" id="SSF54909">
    <property type="entry name" value="Dimeric alpha+beta barrel"/>
    <property type="match status" value="1"/>
</dbReference>
<gene>
    <name evidence="1" type="ORF">CAAN4_D00562</name>
</gene>
<dbReference type="Gene3D" id="3.30.70.1060">
    <property type="entry name" value="Dimeric alpha+beta barrel"/>
    <property type="match status" value="1"/>
</dbReference>
<dbReference type="Proteomes" id="UP001497600">
    <property type="component" value="Chromosome D"/>
</dbReference>
<evidence type="ECO:0000313" key="1">
    <source>
        <dbReference type="EMBL" id="CAK7902566.1"/>
    </source>
</evidence>
<dbReference type="PANTHER" id="PTHR33606:SF3">
    <property type="entry name" value="PROTEIN YCII"/>
    <property type="match status" value="1"/>
</dbReference>
<accession>A0ABP0EED7</accession>